<organism evidence="1 2">
    <name type="scientific">Stichopus japonicus</name>
    <name type="common">Sea cucumber</name>
    <dbReference type="NCBI Taxonomy" id="307972"/>
    <lineage>
        <taxon>Eukaryota</taxon>
        <taxon>Metazoa</taxon>
        <taxon>Echinodermata</taxon>
        <taxon>Eleutherozoa</taxon>
        <taxon>Echinozoa</taxon>
        <taxon>Holothuroidea</taxon>
        <taxon>Aspidochirotacea</taxon>
        <taxon>Aspidochirotida</taxon>
        <taxon>Stichopodidae</taxon>
        <taxon>Apostichopus</taxon>
    </lineage>
</organism>
<dbReference type="EMBL" id="MRZV01001804">
    <property type="protein sequence ID" value="PIK35828.1"/>
    <property type="molecule type" value="Genomic_DNA"/>
</dbReference>
<protein>
    <submittedName>
        <fullName evidence="1">Uncharacterized protein</fullName>
    </submittedName>
</protein>
<comment type="caution">
    <text evidence="1">The sequence shown here is derived from an EMBL/GenBank/DDBJ whole genome shotgun (WGS) entry which is preliminary data.</text>
</comment>
<dbReference type="AlphaFoldDB" id="A0A2G8JJB3"/>
<proteinExistence type="predicted"/>
<evidence type="ECO:0000313" key="2">
    <source>
        <dbReference type="Proteomes" id="UP000230750"/>
    </source>
</evidence>
<reference evidence="1 2" key="1">
    <citation type="journal article" date="2017" name="PLoS Biol.">
        <title>The sea cucumber genome provides insights into morphological evolution and visceral regeneration.</title>
        <authorList>
            <person name="Zhang X."/>
            <person name="Sun L."/>
            <person name="Yuan J."/>
            <person name="Sun Y."/>
            <person name="Gao Y."/>
            <person name="Zhang L."/>
            <person name="Li S."/>
            <person name="Dai H."/>
            <person name="Hamel J.F."/>
            <person name="Liu C."/>
            <person name="Yu Y."/>
            <person name="Liu S."/>
            <person name="Lin W."/>
            <person name="Guo K."/>
            <person name="Jin S."/>
            <person name="Xu P."/>
            <person name="Storey K.B."/>
            <person name="Huan P."/>
            <person name="Zhang T."/>
            <person name="Zhou Y."/>
            <person name="Zhang J."/>
            <person name="Lin C."/>
            <person name="Li X."/>
            <person name="Xing L."/>
            <person name="Huo D."/>
            <person name="Sun M."/>
            <person name="Wang L."/>
            <person name="Mercier A."/>
            <person name="Li F."/>
            <person name="Yang H."/>
            <person name="Xiang J."/>
        </authorList>
    </citation>
    <scope>NUCLEOTIDE SEQUENCE [LARGE SCALE GENOMIC DNA]</scope>
    <source>
        <strain evidence="1">Shaxun</strain>
        <tissue evidence="1">Muscle</tissue>
    </source>
</reference>
<evidence type="ECO:0000313" key="1">
    <source>
        <dbReference type="EMBL" id="PIK35828.1"/>
    </source>
</evidence>
<name>A0A2G8JJB3_STIJA</name>
<dbReference type="Proteomes" id="UP000230750">
    <property type="component" value="Unassembled WGS sequence"/>
</dbReference>
<keyword evidence="2" id="KW-1185">Reference proteome</keyword>
<accession>A0A2G8JJB3</accession>
<gene>
    <name evidence="1" type="ORF">BSL78_27346</name>
</gene>
<sequence>MPHPQGARVGSSLAREGADLSVRPTLEASLAQVRISKVTVFTNNTMVVAYVNHATGGTLQEVVPADMGTTYAVHGVEVSPRSHIAGKENVEADYLSKGNLDPLSPRICDTVFKILGRPLISMPPPRTPGCIGLHNIVSLKGLPYRCSIVFLGLSGSIHNPTVILRVTYHLLSQKRGMLLHIPRYQRVAWKLSGLSADRQDFRRQLPPWQPTRGDLRWQLTIPDYGVKLTQAGH</sequence>